<evidence type="ECO:0000256" key="1">
    <source>
        <dbReference type="ARBA" id="ARBA00023015"/>
    </source>
</evidence>
<feature type="domain" description="HTH lacI-type" evidence="4">
    <location>
        <begin position="4"/>
        <end position="58"/>
    </location>
</feature>
<evidence type="ECO:0000313" key="6">
    <source>
        <dbReference type="Proteomes" id="UP000248703"/>
    </source>
</evidence>
<dbReference type="PANTHER" id="PTHR30146">
    <property type="entry name" value="LACI-RELATED TRANSCRIPTIONAL REPRESSOR"/>
    <property type="match status" value="1"/>
</dbReference>
<comment type="caution">
    <text evidence="5">The sequence shown here is derived from an EMBL/GenBank/DDBJ whole genome shotgun (WGS) entry which is preliminary data.</text>
</comment>
<evidence type="ECO:0000313" key="5">
    <source>
        <dbReference type="EMBL" id="RAJ15012.1"/>
    </source>
</evidence>
<dbReference type="InterPro" id="IPR046335">
    <property type="entry name" value="LacI/GalR-like_sensor"/>
</dbReference>
<dbReference type="OrthoDB" id="9803256at2"/>
<keyword evidence="6" id="KW-1185">Reference proteome</keyword>
<dbReference type="CDD" id="cd06267">
    <property type="entry name" value="PBP1_LacI_sugar_binding-like"/>
    <property type="match status" value="1"/>
</dbReference>
<gene>
    <name evidence="5" type="ORF">LY08_01361</name>
</gene>
<dbReference type="InterPro" id="IPR000843">
    <property type="entry name" value="HTH_LacI"/>
</dbReference>
<dbReference type="InterPro" id="IPR028082">
    <property type="entry name" value="Peripla_BP_I"/>
</dbReference>
<dbReference type="PANTHER" id="PTHR30146:SF109">
    <property type="entry name" value="HTH-TYPE TRANSCRIPTIONAL REGULATOR GALS"/>
    <property type="match status" value="1"/>
</dbReference>
<keyword evidence="1" id="KW-0805">Transcription regulation</keyword>
<evidence type="ECO:0000256" key="3">
    <source>
        <dbReference type="ARBA" id="ARBA00023163"/>
    </source>
</evidence>
<dbReference type="EMBL" id="QLLO01000004">
    <property type="protein sequence ID" value="RAJ15012.1"/>
    <property type="molecule type" value="Genomic_DNA"/>
</dbReference>
<evidence type="ECO:0000259" key="4">
    <source>
        <dbReference type="PROSITE" id="PS50932"/>
    </source>
</evidence>
<dbReference type="CDD" id="cd01392">
    <property type="entry name" value="HTH_LacI"/>
    <property type="match status" value="1"/>
</dbReference>
<dbReference type="Pfam" id="PF00356">
    <property type="entry name" value="LacI"/>
    <property type="match status" value="1"/>
</dbReference>
<dbReference type="SUPFAM" id="SSF47413">
    <property type="entry name" value="lambda repressor-like DNA-binding domains"/>
    <property type="match status" value="1"/>
</dbReference>
<accession>A0A327RGD7</accession>
<dbReference type="Gene3D" id="1.10.260.40">
    <property type="entry name" value="lambda repressor-like DNA-binding domains"/>
    <property type="match status" value="1"/>
</dbReference>
<dbReference type="SUPFAM" id="SSF53822">
    <property type="entry name" value="Periplasmic binding protein-like I"/>
    <property type="match status" value="1"/>
</dbReference>
<dbReference type="Pfam" id="PF13377">
    <property type="entry name" value="Peripla_BP_3"/>
    <property type="match status" value="1"/>
</dbReference>
<dbReference type="PROSITE" id="PS50932">
    <property type="entry name" value="HTH_LACI_2"/>
    <property type="match status" value="1"/>
</dbReference>
<dbReference type="Proteomes" id="UP000248703">
    <property type="component" value="Unassembled WGS sequence"/>
</dbReference>
<keyword evidence="2" id="KW-0238">DNA-binding</keyword>
<dbReference type="RefSeq" id="WP_111659684.1">
    <property type="nucleotide sequence ID" value="NZ_QLLO01000004.1"/>
</dbReference>
<proteinExistence type="predicted"/>
<dbReference type="GO" id="GO:0000976">
    <property type="term" value="F:transcription cis-regulatory region binding"/>
    <property type="evidence" value="ECO:0007669"/>
    <property type="project" value="TreeGrafter"/>
</dbReference>
<dbReference type="AlphaFoldDB" id="A0A327RGD7"/>
<protein>
    <submittedName>
        <fullName evidence="5">LacI family transcriptional regulator</fullName>
    </submittedName>
</protein>
<keyword evidence="3" id="KW-0804">Transcription</keyword>
<evidence type="ECO:0000256" key="2">
    <source>
        <dbReference type="ARBA" id="ARBA00023125"/>
    </source>
</evidence>
<organism evidence="5 6">
    <name type="scientific">Olleya aquimaris</name>
    <dbReference type="NCBI Taxonomy" id="639310"/>
    <lineage>
        <taxon>Bacteria</taxon>
        <taxon>Pseudomonadati</taxon>
        <taxon>Bacteroidota</taxon>
        <taxon>Flavobacteriia</taxon>
        <taxon>Flavobacteriales</taxon>
        <taxon>Flavobacteriaceae</taxon>
    </lineage>
</organism>
<name>A0A327RGD7_9FLAO</name>
<dbReference type="Gene3D" id="3.40.50.2300">
    <property type="match status" value="2"/>
</dbReference>
<dbReference type="SMART" id="SM00354">
    <property type="entry name" value="HTH_LACI"/>
    <property type="match status" value="1"/>
</dbReference>
<dbReference type="InterPro" id="IPR010982">
    <property type="entry name" value="Lambda_DNA-bd_dom_sf"/>
</dbReference>
<dbReference type="GO" id="GO:0003700">
    <property type="term" value="F:DNA-binding transcription factor activity"/>
    <property type="evidence" value="ECO:0007669"/>
    <property type="project" value="TreeGrafter"/>
</dbReference>
<sequence length="336" mass="37371">MKKITLKDIANHFNVSISTVSKALNDSPEISKTTSEEIKAYAKEKNYTPNFNALSLKNQRTKTIGIIIPNMLNYYFAQVLKGIEKTATSKGYKIITCISNESHQKEVETIEMLSTGVVDGFILSVAEETEAKKEYDHFISSMDKEIPLVMFDRVVEDIDCDKVITNDFMASVNAVNYLKNKGCKKIAFVAANMDLSVGKLRYDGYLAGLKNNNLEKDDTIIITTHEMYYKNHEAVVKPLFNQTFDAIIASNESVAIAALKIAQEKGIKIPNEVSVLAFSNGILARHSNPRLSTISQHGEIIGEKAATLLIDKLENKITTTTSETVETDIVLRESSK</sequence>
<reference evidence="5 6" key="1">
    <citation type="submission" date="2018-06" db="EMBL/GenBank/DDBJ databases">
        <title>Genomic Encyclopedia of Archaeal and Bacterial Type Strains, Phase II (KMG-II): from individual species to whole genera.</title>
        <authorList>
            <person name="Goeker M."/>
        </authorList>
    </citation>
    <scope>NUCLEOTIDE SEQUENCE [LARGE SCALE GENOMIC DNA]</scope>
    <source>
        <strain evidence="5 6">DSM 24464</strain>
    </source>
</reference>